<evidence type="ECO:0000313" key="1">
    <source>
        <dbReference type="EMBL" id="BDZ76110.1"/>
    </source>
</evidence>
<keyword evidence="2" id="KW-1185">Reference proteome</keyword>
<dbReference type="Proteomes" id="UP001305815">
    <property type="component" value="Chromosome"/>
</dbReference>
<reference evidence="2" key="1">
    <citation type="journal article" date="2023" name="Int. J. Syst. Evol. Microbiol.">
        <title>Claveliimonas bilis gen. nov., sp. nov., deoxycholic acid-producing bacteria isolated from human faeces, and reclassification of Sellimonas monacensis Zenner et al. 2021 as Claveliimonas monacensis comb. nov.</title>
        <authorList>
            <person name="Hisatomi A."/>
            <person name="Kastawa N.W.E.P.G."/>
            <person name="Song I."/>
            <person name="Ohkuma M."/>
            <person name="Fukiya S."/>
            <person name="Sakamoto M."/>
        </authorList>
    </citation>
    <scope>NUCLEOTIDE SEQUENCE [LARGE SCALE GENOMIC DNA]</scope>
    <source>
        <strain evidence="2">12BBH14</strain>
    </source>
</reference>
<organism evidence="1 2">
    <name type="scientific">Claveliimonas bilis</name>
    <dbReference type="NCBI Taxonomy" id="3028070"/>
    <lineage>
        <taxon>Bacteria</taxon>
        <taxon>Bacillati</taxon>
        <taxon>Bacillota</taxon>
        <taxon>Clostridia</taxon>
        <taxon>Lachnospirales</taxon>
        <taxon>Lachnospiraceae</taxon>
        <taxon>Claveliimonas</taxon>
    </lineage>
</organism>
<name>A0ABN6YTG7_9FIRM</name>
<dbReference type="EMBL" id="AP027742">
    <property type="protein sequence ID" value="BDZ76110.1"/>
    <property type="molecule type" value="Genomic_DNA"/>
</dbReference>
<evidence type="ECO:0008006" key="3">
    <source>
        <dbReference type="Google" id="ProtNLM"/>
    </source>
</evidence>
<protein>
    <recommendedName>
        <fullName evidence="3">Tetratricopeptide repeat protein</fullName>
    </recommendedName>
</protein>
<evidence type="ECO:0000313" key="2">
    <source>
        <dbReference type="Proteomes" id="UP001305815"/>
    </source>
</evidence>
<proteinExistence type="predicted"/>
<gene>
    <name evidence="1" type="ORF">Lac1_02930</name>
</gene>
<sequence length="74" mass="8912">MDAGNVQQNRFQCLRQGYEDMENKQYSDAIEKFGKYLKVDSNLYWYLLELFNDDTYSRQEVMAAKEICLQHMQD</sequence>
<accession>A0ABN6YTG7</accession>